<dbReference type="InterPro" id="IPR005135">
    <property type="entry name" value="Endo/exonuclease/phosphatase"/>
</dbReference>
<dbReference type="EMBL" id="JACGWL010000007">
    <property type="protein sequence ID" value="KAK4397997.1"/>
    <property type="molecule type" value="Genomic_DNA"/>
</dbReference>
<keyword evidence="3" id="KW-1185">Reference proteome</keyword>
<reference evidence="2" key="1">
    <citation type="submission" date="2020-06" db="EMBL/GenBank/DDBJ databases">
        <authorList>
            <person name="Li T."/>
            <person name="Hu X."/>
            <person name="Zhang T."/>
            <person name="Song X."/>
            <person name="Zhang H."/>
            <person name="Dai N."/>
            <person name="Sheng W."/>
            <person name="Hou X."/>
            <person name="Wei L."/>
        </authorList>
    </citation>
    <scope>NUCLEOTIDE SEQUENCE</scope>
    <source>
        <strain evidence="2">K16</strain>
        <tissue evidence="2">Leaf</tissue>
    </source>
</reference>
<dbReference type="Proteomes" id="UP001289374">
    <property type="component" value="Unassembled WGS sequence"/>
</dbReference>
<dbReference type="InterPro" id="IPR036691">
    <property type="entry name" value="Endo/exonu/phosph_ase_sf"/>
</dbReference>
<evidence type="ECO:0000313" key="3">
    <source>
        <dbReference type="Proteomes" id="UP001289374"/>
    </source>
</evidence>
<evidence type="ECO:0000259" key="1">
    <source>
        <dbReference type="Pfam" id="PF03372"/>
    </source>
</evidence>
<protein>
    <recommendedName>
        <fullName evidence="1">Endonuclease/exonuclease/phosphatase domain-containing protein</fullName>
    </recommendedName>
</protein>
<sequence>MDKRLHTTCLITVINGDNELIQRRELWHGIVQISLGISDNPWLVMGDFNVVIDASEVLGNAADTFVSMAEFRICITIAKIIHISFAGAEFSWHNCSDGGKSLRKRLDRMLVNETWLVAWPQTSYLCDSPRTSDHSHLILRGQKLRKEDDILLFCQANLHSGTVIHDVLQEFSLMFGLIADSQMSQKADSIWVTWIQQNRLEQQTIWSFHGAYGSWGWKQLLKIRNKFLTSVEIKVGDGDSFRLWSDPWHPDGPLVHKVSRGPKIIGLPVDSCLNSFIHQGLWNCPSSRNMDIRDIIARFPPIHYGMPDRIFWNGPPGTFSSQGVIHRSPLSQIRLNGRSSFRAHL</sequence>
<proteinExistence type="predicted"/>
<name>A0AAE2BU86_9LAMI</name>
<dbReference type="AlphaFoldDB" id="A0AAE2BU86"/>
<dbReference type="PANTHER" id="PTHR33710">
    <property type="entry name" value="BNAC02G09200D PROTEIN"/>
    <property type="match status" value="1"/>
</dbReference>
<accession>A0AAE2BU86</accession>
<dbReference type="PANTHER" id="PTHR33710:SF71">
    <property type="entry name" value="ENDONUCLEASE_EXONUCLEASE_PHOSPHATASE DOMAIN-CONTAINING PROTEIN"/>
    <property type="match status" value="1"/>
</dbReference>
<dbReference type="Gene3D" id="3.60.10.10">
    <property type="entry name" value="Endonuclease/exonuclease/phosphatase"/>
    <property type="match status" value="1"/>
</dbReference>
<dbReference type="SUPFAM" id="SSF56219">
    <property type="entry name" value="DNase I-like"/>
    <property type="match status" value="1"/>
</dbReference>
<comment type="caution">
    <text evidence="2">The sequence shown here is derived from an EMBL/GenBank/DDBJ whole genome shotgun (WGS) entry which is preliminary data.</text>
</comment>
<evidence type="ECO:0000313" key="2">
    <source>
        <dbReference type="EMBL" id="KAK4397997.1"/>
    </source>
</evidence>
<dbReference type="GO" id="GO:0003824">
    <property type="term" value="F:catalytic activity"/>
    <property type="evidence" value="ECO:0007669"/>
    <property type="project" value="InterPro"/>
</dbReference>
<dbReference type="Pfam" id="PF03372">
    <property type="entry name" value="Exo_endo_phos"/>
    <property type="match status" value="1"/>
</dbReference>
<reference evidence="2" key="2">
    <citation type="journal article" date="2024" name="Plant">
        <title>Genomic evolution and insights into agronomic trait innovations of Sesamum species.</title>
        <authorList>
            <person name="Miao H."/>
            <person name="Wang L."/>
            <person name="Qu L."/>
            <person name="Liu H."/>
            <person name="Sun Y."/>
            <person name="Le M."/>
            <person name="Wang Q."/>
            <person name="Wei S."/>
            <person name="Zheng Y."/>
            <person name="Lin W."/>
            <person name="Duan Y."/>
            <person name="Cao H."/>
            <person name="Xiong S."/>
            <person name="Wang X."/>
            <person name="Wei L."/>
            <person name="Li C."/>
            <person name="Ma Q."/>
            <person name="Ju M."/>
            <person name="Zhao R."/>
            <person name="Li G."/>
            <person name="Mu C."/>
            <person name="Tian Q."/>
            <person name="Mei H."/>
            <person name="Zhang T."/>
            <person name="Gao T."/>
            <person name="Zhang H."/>
        </authorList>
    </citation>
    <scope>NUCLEOTIDE SEQUENCE</scope>
    <source>
        <strain evidence="2">K16</strain>
    </source>
</reference>
<gene>
    <name evidence="2" type="ORF">Sango_1275200</name>
</gene>
<organism evidence="2 3">
    <name type="scientific">Sesamum angolense</name>
    <dbReference type="NCBI Taxonomy" id="2727404"/>
    <lineage>
        <taxon>Eukaryota</taxon>
        <taxon>Viridiplantae</taxon>
        <taxon>Streptophyta</taxon>
        <taxon>Embryophyta</taxon>
        <taxon>Tracheophyta</taxon>
        <taxon>Spermatophyta</taxon>
        <taxon>Magnoliopsida</taxon>
        <taxon>eudicotyledons</taxon>
        <taxon>Gunneridae</taxon>
        <taxon>Pentapetalae</taxon>
        <taxon>asterids</taxon>
        <taxon>lamiids</taxon>
        <taxon>Lamiales</taxon>
        <taxon>Pedaliaceae</taxon>
        <taxon>Sesamum</taxon>
    </lineage>
</organism>
<feature type="domain" description="Endonuclease/exonuclease/phosphatase" evidence="1">
    <location>
        <begin position="38"/>
        <end position="134"/>
    </location>
</feature>